<evidence type="ECO:0008006" key="4">
    <source>
        <dbReference type="Google" id="ProtNLM"/>
    </source>
</evidence>
<evidence type="ECO:0000313" key="2">
    <source>
        <dbReference type="EMBL" id="GGJ81076.1"/>
    </source>
</evidence>
<sequence length="307" mass="34293">MAAAGASLLLAGCANHLPQRSENEQRVERTLRDHLLQIDAGDPPIMELPQRRIRVTEQRRFDVTDYEVTRLYDRYTPYQAWRELYEIPAGAVAIVAGVAANALNVVLLGNVPAAATKGWIQYGIDGLNPAMNVESNGRSQQNLAGIQEVERDRREEFTNLPWAQQPVQLDLNGRTYDLQTDRNGYLKLNLLDSPFPERNLSRLASFQLKAVASDETVGVATVTVSRSLRAKLDEAHALVFDDLEDGEISQWVHRVARLSELGLEQEANELEQSLIELTRNDPELQAEFIQSLQEETGRKAADPGPGE</sequence>
<proteinExistence type="predicted"/>
<accession>A0A917PJA0</accession>
<evidence type="ECO:0000313" key="3">
    <source>
        <dbReference type="Proteomes" id="UP000635983"/>
    </source>
</evidence>
<name>A0A917PJA0_9PSED</name>
<reference evidence="2" key="2">
    <citation type="submission" date="2020-09" db="EMBL/GenBank/DDBJ databases">
        <authorList>
            <person name="Sun Q."/>
            <person name="Ohkuma M."/>
        </authorList>
    </citation>
    <scope>NUCLEOTIDE SEQUENCE</scope>
    <source>
        <strain evidence="2">JCM 30078</strain>
    </source>
</reference>
<dbReference type="AlphaFoldDB" id="A0A917PJA0"/>
<evidence type="ECO:0000256" key="1">
    <source>
        <dbReference type="SAM" id="Coils"/>
    </source>
</evidence>
<gene>
    <name evidence="2" type="ORF">GCM10009304_03690</name>
</gene>
<reference evidence="2" key="1">
    <citation type="journal article" date="2014" name="Int. J. Syst. Evol. Microbiol.">
        <title>Complete genome sequence of Corynebacterium casei LMG S-19264T (=DSM 44701T), isolated from a smear-ripened cheese.</title>
        <authorList>
            <consortium name="US DOE Joint Genome Institute (JGI-PGF)"/>
            <person name="Walter F."/>
            <person name="Albersmeier A."/>
            <person name="Kalinowski J."/>
            <person name="Ruckert C."/>
        </authorList>
    </citation>
    <scope>NUCLEOTIDE SEQUENCE</scope>
    <source>
        <strain evidence="2">JCM 30078</strain>
    </source>
</reference>
<keyword evidence="3" id="KW-1185">Reference proteome</keyword>
<comment type="caution">
    <text evidence="2">The sequence shown here is derived from an EMBL/GenBank/DDBJ whole genome shotgun (WGS) entry which is preliminary data.</text>
</comment>
<keyword evidence="1" id="KW-0175">Coiled coil</keyword>
<protein>
    <recommendedName>
        <fullName evidence="4">Lipoprotein</fullName>
    </recommendedName>
</protein>
<dbReference type="Proteomes" id="UP000635983">
    <property type="component" value="Unassembled WGS sequence"/>
</dbReference>
<feature type="coiled-coil region" evidence="1">
    <location>
        <begin position="260"/>
        <end position="287"/>
    </location>
</feature>
<dbReference type="EMBL" id="BMPO01000001">
    <property type="protein sequence ID" value="GGJ81076.1"/>
    <property type="molecule type" value="Genomic_DNA"/>
</dbReference>
<organism evidence="2 3">
    <name type="scientific">Pseudomonas matsuisoli</name>
    <dbReference type="NCBI Taxonomy" id="1515666"/>
    <lineage>
        <taxon>Bacteria</taxon>
        <taxon>Pseudomonadati</taxon>
        <taxon>Pseudomonadota</taxon>
        <taxon>Gammaproteobacteria</taxon>
        <taxon>Pseudomonadales</taxon>
        <taxon>Pseudomonadaceae</taxon>
        <taxon>Pseudomonas</taxon>
    </lineage>
</organism>